<name>A0A2T9YYP7_9FUNG</name>
<protein>
    <submittedName>
        <fullName evidence="1">Uncharacterized protein</fullName>
    </submittedName>
</protein>
<comment type="caution">
    <text evidence="1">The sequence shown here is derived from an EMBL/GenBank/DDBJ whole genome shotgun (WGS) entry which is preliminary data.</text>
</comment>
<dbReference type="OrthoDB" id="10679277at2759"/>
<reference evidence="1 2" key="1">
    <citation type="journal article" date="2018" name="MBio">
        <title>Comparative Genomics Reveals the Core Gene Toolbox for the Fungus-Insect Symbiosis.</title>
        <authorList>
            <person name="Wang Y."/>
            <person name="Stata M."/>
            <person name="Wang W."/>
            <person name="Stajich J.E."/>
            <person name="White M.M."/>
            <person name="Moncalvo J.M."/>
        </authorList>
    </citation>
    <scope>NUCLEOTIDE SEQUENCE [LARGE SCALE GENOMIC DNA]</scope>
    <source>
        <strain evidence="1 2">SWE-8-4</strain>
    </source>
</reference>
<dbReference type="EMBL" id="MBFR01000012">
    <property type="protein sequence ID" value="PVU97437.1"/>
    <property type="molecule type" value="Genomic_DNA"/>
</dbReference>
<proteinExistence type="predicted"/>
<evidence type="ECO:0000313" key="2">
    <source>
        <dbReference type="Proteomes" id="UP000245383"/>
    </source>
</evidence>
<dbReference type="AlphaFoldDB" id="A0A2T9YYP7"/>
<gene>
    <name evidence="1" type="ORF">BB561_000558</name>
</gene>
<keyword evidence="2" id="KW-1185">Reference proteome</keyword>
<sequence>MPYLSCFGTKKDLQSKKSSRSSIQIVLEEYSNPNLIAINTLSKHTNVTKPNNILHDGFDKRQSHMYPQVSSSDSNATTLPDQLYNSDQKHNMSENFISSDAIEVYEALTVNDQAEKPQNIRKSKVVQKTDLFVRAANINKYLEKATRRSKNSISVSTVNSEDSPYVISSTYSKQYATLYNSHPREMPYPYKISKNASHSGDIQISQHNPMDTSLSLGSPSIYRKMSFESGIGRSFNKSPTSPVARKITTSDLPTVLEVSNPLDNEESHSTKVMNTFQNLHEPHTHEPISYLNPRKDSNYHPSIDKNAFYYPGPTDKIEHINSINTYEDLQVENYAQPNIIINSADNIDKNSITKLSTTDILPSTINKLPDQKNHNLVLKKSNISQSSSTPDTNIPHNSFDLNNSIQSIEISDPILTEPSVHISPKKLTINTSRKNSNILRKDSKNSIATNSHQDFTINSEISSTSSVKALALPEYSKKSSLKESSKSSTDNIQELISSSSKKNVQSILKRFESNLSSDKNLSKSSISLNKEINSSPVIKTNEITRKLVLNRKS</sequence>
<evidence type="ECO:0000313" key="1">
    <source>
        <dbReference type="EMBL" id="PVU97437.1"/>
    </source>
</evidence>
<dbReference type="Proteomes" id="UP000245383">
    <property type="component" value="Unassembled WGS sequence"/>
</dbReference>
<accession>A0A2T9YYP7</accession>
<organism evidence="1 2">
    <name type="scientific">Smittium simulii</name>
    <dbReference type="NCBI Taxonomy" id="133385"/>
    <lineage>
        <taxon>Eukaryota</taxon>
        <taxon>Fungi</taxon>
        <taxon>Fungi incertae sedis</taxon>
        <taxon>Zoopagomycota</taxon>
        <taxon>Kickxellomycotina</taxon>
        <taxon>Harpellomycetes</taxon>
        <taxon>Harpellales</taxon>
        <taxon>Legeriomycetaceae</taxon>
        <taxon>Smittium</taxon>
    </lineage>
</organism>